<evidence type="ECO:0000256" key="1">
    <source>
        <dbReference type="ARBA" id="ARBA00006068"/>
    </source>
</evidence>
<comment type="similarity">
    <text evidence="1">Belongs to the LytR/CpsA/Psr (LCP) family.</text>
</comment>
<evidence type="ECO:0000259" key="2">
    <source>
        <dbReference type="Pfam" id="PF03816"/>
    </source>
</evidence>
<dbReference type="Pfam" id="PF03816">
    <property type="entry name" value="LytR_cpsA_psr"/>
    <property type="match status" value="1"/>
</dbReference>
<feature type="domain" description="Cell envelope-related transcriptional attenuator" evidence="2">
    <location>
        <begin position="83"/>
        <end position="225"/>
    </location>
</feature>
<dbReference type="PANTHER" id="PTHR33392:SF6">
    <property type="entry name" value="POLYISOPRENYL-TEICHOIC ACID--PEPTIDOGLYCAN TEICHOIC ACID TRANSFERASE TAGU"/>
    <property type="match status" value="1"/>
</dbReference>
<dbReference type="EMBL" id="JAELUP010000005">
    <property type="protein sequence ID" value="MBJ6360251.1"/>
    <property type="molecule type" value="Genomic_DNA"/>
</dbReference>
<comment type="caution">
    <text evidence="3">The sequence shown here is derived from an EMBL/GenBank/DDBJ whole genome shotgun (WGS) entry which is preliminary data.</text>
</comment>
<dbReference type="Proteomes" id="UP000640274">
    <property type="component" value="Unassembled WGS sequence"/>
</dbReference>
<dbReference type="AlphaFoldDB" id="A0A934MMS6"/>
<evidence type="ECO:0000313" key="4">
    <source>
        <dbReference type="Proteomes" id="UP000640274"/>
    </source>
</evidence>
<dbReference type="InterPro" id="IPR050922">
    <property type="entry name" value="LytR/CpsA/Psr_CW_biosynth"/>
</dbReference>
<dbReference type="Gene3D" id="3.40.630.190">
    <property type="entry name" value="LCP protein"/>
    <property type="match status" value="1"/>
</dbReference>
<dbReference type="InterPro" id="IPR004474">
    <property type="entry name" value="LytR_CpsA_psr"/>
</dbReference>
<dbReference type="PANTHER" id="PTHR33392">
    <property type="entry name" value="POLYISOPRENYL-TEICHOIC ACID--PEPTIDOGLYCAN TEICHOIC ACID TRANSFERASE TAGU"/>
    <property type="match status" value="1"/>
</dbReference>
<organism evidence="3 4">
    <name type="scientific">Paenibacillus roseus</name>
    <dbReference type="NCBI Taxonomy" id="2798579"/>
    <lineage>
        <taxon>Bacteria</taxon>
        <taxon>Bacillati</taxon>
        <taxon>Bacillota</taxon>
        <taxon>Bacilli</taxon>
        <taxon>Bacillales</taxon>
        <taxon>Paenibacillaceae</taxon>
        <taxon>Paenibacillus</taxon>
    </lineage>
</organism>
<accession>A0A934MMS6</accession>
<dbReference type="NCBIfam" id="TIGR00350">
    <property type="entry name" value="lytR_cpsA_psr"/>
    <property type="match status" value="1"/>
</dbReference>
<gene>
    <name evidence="3" type="ORF">JFN88_02805</name>
</gene>
<name>A0A934MMS6_9BACL</name>
<keyword evidence="4" id="KW-1185">Reference proteome</keyword>
<sequence>MKRWMKISICICVVLVLGVAGTLFYLNRAVTTMAKQMYEPLALDDRSPLTLNIAGIDKASEDALKPFTVLLLGVDERGKDIGRSDTTMLIAVNPAKESILTFNIPRDTRTTIIGRGTEDKINHAYAFGGTSMSVRTVENFLNYPIDYYVKVNMEGLVHLIDSVGGIEVENHLPFSYEGYSFEKGTLKLDGKKALSYSRMRFDDPRGDLGRNERQREIIKALIQQSMTWKGLTKLQAFMDELGQSVKTNMQFDMMREIFLSYRPKIKEVSSIEIEGKGQKLNNIYYYIVDEPTRTSIHNKLVSFMSVAGRS</sequence>
<evidence type="ECO:0000313" key="3">
    <source>
        <dbReference type="EMBL" id="MBJ6360251.1"/>
    </source>
</evidence>
<proteinExistence type="inferred from homology"/>
<reference evidence="3" key="1">
    <citation type="submission" date="2020-12" db="EMBL/GenBank/DDBJ databases">
        <authorList>
            <person name="Huq M.A."/>
        </authorList>
    </citation>
    <scope>NUCLEOTIDE SEQUENCE</scope>
    <source>
        <strain evidence="3">MAHUQ-46</strain>
    </source>
</reference>
<protein>
    <submittedName>
        <fullName evidence="3">LCP family protein</fullName>
    </submittedName>
</protein>
<dbReference type="RefSeq" id="WP_199017764.1">
    <property type="nucleotide sequence ID" value="NZ_JAELUP010000005.1"/>
</dbReference>